<feature type="domain" description="DNA2/NAM7 helicase helicase" evidence="6">
    <location>
        <begin position="202"/>
        <end position="368"/>
    </location>
</feature>
<proteinExistence type="inferred from homology"/>
<evidence type="ECO:0000259" key="7">
    <source>
        <dbReference type="Pfam" id="PF13087"/>
    </source>
</evidence>
<evidence type="ECO:0000313" key="8">
    <source>
        <dbReference type="EMBL" id="MFI2485303.1"/>
    </source>
</evidence>
<sequence length="962" mass="109325">MAATPLHDPSVAVLLVKPKNLPIADQTLEVTDIEDVAGKPLRITYMNGKSYPKARHDVQLLTEAKSEPLPHSTHLHHAAWRARISAPTTILRFAGPEGDWLRPVLDDGTHLRAVPQSEIITVIDAELPAETHAVLDYWRNIVSSIPEKDNFLARPFERLDVIDRRSVLAHYLRRGMIRRALTSLTDPNVKALARPVIYPFRLNISQRDAIHTALTHTISVIQGPPGTGKTETILNVIANLVREPGVTVGVVSSNNSAVENVAAKLDKIHLRHLIAEVGKSDNRKEFYRTIKERRAERESFFAKTRNARAAELRAREHDEDTRRSATDQEIADLDKQLLKLHYLKRKQARLSRQLEDLRVEKRHFDEHLARHEIPAPDRVPLLWKSSRRILTLLAEGALAPARERRIARITWWLRQYLLHGVVRPLSPEDTEAALQLQATYYDRRIAELEAAVERATRRLTDKRFTHLNEEIKDRSMTRFAEDLADRFEGTPLGDLPRFDDGALTSGLLAEFPVVLSTCHSLNGSLPDGVMLDYIIIDEASQVDLPTAALAMARCRRLVVVGDEKQLPPIPDEEAAQALTAPTPDVDYLTHSILTSVTARYDNEQLPETTLREHYRCHPMIIEYCNRQFYEGELISIVSDDDGSSGPSPAIPPMRVHRDPLGNHMRAIRGRGAMSQRQADIILEDVLPGLVPHVQPNDIGIIAAFRLQAETVGHTVGDMDTDTVHKYQGREKQAVVFTTVLDSTRQAKFRKKHADSPELINVAVSRAERHLALLIDADGLPYTKYLRDLQRYIEYRDPDAVTQSGIVSAFDLLYHDYSDRLRELERRLVRRSRFKSENIIWTLLQDILTEEPFRHLAFHHEVLVAALLSGDEPLNSAQREYVEHRARVDFVVYNRVSNRNILAIEVDGFEYHANNPKQQARDKLKNEILDMTPLGRPVRLLTQQVVTTDTLREVLVRALERAE</sequence>
<keyword evidence="3" id="KW-0378">Hydrolase</keyword>
<keyword evidence="5" id="KW-0067">ATP-binding</keyword>
<evidence type="ECO:0000256" key="3">
    <source>
        <dbReference type="ARBA" id="ARBA00022801"/>
    </source>
</evidence>
<evidence type="ECO:0000256" key="2">
    <source>
        <dbReference type="ARBA" id="ARBA00022741"/>
    </source>
</evidence>
<evidence type="ECO:0000256" key="4">
    <source>
        <dbReference type="ARBA" id="ARBA00022806"/>
    </source>
</evidence>
<dbReference type="CDD" id="cd17934">
    <property type="entry name" value="DEXXQc_Upf1-like"/>
    <property type="match status" value="1"/>
</dbReference>
<dbReference type="InterPro" id="IPR047187">
    <property type="entry name" value="SF1_C_Upf1"/>
</dbReference>
<dbReference type="InterPro" id="IPR041679">
    <property type="entry name" value="DNA2/NAM7-like_C"/>
</dbReference>
<feature type="domain" description="DNA2/NAM7 helicase helicase" evidence="6">
    <location>
        <begin position="500"/>
        <end position="569"/>
    </location>
</feature>
<dbReference type="EMBL" id="JBIRYI010000001">
    <property type="protein sequence ID" value="MFI2485303.1"/>
    <property type="molecule type" value="Genomic_DNA"/>
</dbReference>
<dbReference type="Pfam" id="PF13087">
    <property type="entry name" value="AAA_12"/>
    <property type="match status" value="1"/>
</dbReference>
<organism evidence="8 9">
    <name type="scientific">Promicromonospora kroppenstedtii</name>
    <dbReference type="NCBI Taxonomy" id="440482"/>
    <lineage>
        <taxon>Bacteria</taxon>
        <taxon>Bacillati</taxon>
        <taxon>Actinomycetota</taxon>
        <taxon>Actinomycetes</taxon>
        <taxon>Micrococcales</taxon>
        <taxon>Promicromonosporaceae</taxon>
        <taxon>Promicromonospora</taxon>
    </lineage>
</organism>
<keyword evidence="2" id="KW-0547">Nucleotide-binding</keyword>
<comment type="caution">
    <text evidence="8">The sequence shown here is derived from an EMBL/GenBank/DDBJ whole genome shotgun (WGS) entry which is preliminary data.</text>
</comment>
<dbReference type="Gene3D" id="3.40.50.300">
    <property type="entry name" value="P-loop containing nucleotide triphosphate hydrolases"/>
    <property type="match status" value="2"/>
</dbReference>
<keyword evidence="9" id="KW-1185">Reference proteome</keyword>
<dbReference type="RefSeq" id="WP_397400304.1">
    <property type="nucleotide sequence ID" value="NZ_JBIRYI010000001.1"/>
</dbReference>
<dbReference type="Proteomes" id="UP001611580">
    <property type="component" value="Unassembled WGS sequence"/>
</dbReference>
<comment type="similarity">
    <text evidence="1">Belongs to the DNA2/NAM7 helicase family.</text>
</comment>
<name>A0ABW7XCU2_9MICO</name>
<dbReference type="CDD" id="cd18808">
    <property type="entry name" value="SF1_C_Upf1"/>
    <property type="match status" value="1"/>
</dbReference>
<evidence type="ECO:0000256" key="5">
    <source>
        <dbReference type="ARBA" id="ARBA00022840"/>
    </source>
</evidence>
<evidence type="ECO:0000259" key="6">
    <source>
        <dbReference type="Pfam" id="PF13086"/>
    </source>
</evidence>
<gene>
    <name evidence="8" type="ORF">ACH47X_00240</name>
</gene>
<dbReference type="SUPFAM" id="SSF52540">
    <property type="entry name" value="P-loop containing nucleoside triphosphate hydrolases"/>
    <property type="match status" value="1"/>
</dbReference>
<dbReference type="InterPro" id="IPR050534">
    <property type="entry name" value="Coronavir_polyprotein_1ab"/>
</dbReference>
<feature type="domain" description="DNA2/NAM7 helicase-like C-terminal" evidence="7">
    <location>
        <begin position="599"/>
        <end position="775"/>
    </location>
</feature>
<keyword evidence="4" id="KW-0347">Helicase</keyword>
<dbReference type="InterPro" id="IPR027417">
    <property type="entry name" value="P-loop_NTPase"/>
</dbReference>
<evidence type="ECO:0000313" key="9">
    <source>
        <dbReference type="Proteomes" id="UP001611580"/>
    </source>
</evidence>
<dbReference type="PANTHER" id="PTHR43788">
    <property type="entry name" value="DNA2/NAM7 HELICASE FAMILY MEMBER"/>
    <property type="match status" value="1"/>
</dbReference>
<accession>A0ABW7XCU2</accession>
<dbReference type="InterPro" id="IPR041677">
    <property type="entry name" value="DNA2/NAM7_AAA_11"/>
</dbReference>
<reference evidence="8 9" key="1">
    <citation type="submission" date="2024-10" db="EMBL/GenBank/DDBJ databases">
        <title>The Natural Products Discovery Center: Release of the First 8490 Sequenced Strains for Exploring Actinobacteria Biosynthetic Diversity.</title>
        <authorList>
            <person name="Kalkreuter E."/>
            <person name="Kautsar S.A."/>
            <person name="Yang D."/>
            <person name="Bader C.D."/>
            <person name="Teijaro C.N."/>
            <person name="Fluegel L."/>
            <person name="Davis C.M."/>
            <person name="Simpson J.R."/>
            <person name="Lauterbach L."/>
            <person name="Steele A.D."/>
            <person name="Gui C."/>
            <person name="Meng S."/>
            <person name="Li G."/>
            <person name="Viehrig K."/>
            <person name="Ye F."/>
            <person name="Su P."/>
            <person name="Kiefer A.F."/>
            <person name="Nichols A."/>
            <person name="Cepeda A.J."/>
            <person name="Yan W."/>
            <person name="Fan B."/>
            <person name="Jiang Y."/>
            <person name="Adhikari A."/>
            <person name="Zheng C.-J."/>
            <person name="Schuster L."/>
            <person name="Cowan T.M."/>
            <person name="Smanski M.J."/>
            <person name="Chevrette M.G."/>
            <person name="De Carvalho L.P.S."/>
            <person name="Shen B."/>
        </authorList>
    </citation>
    <scope>NUCLEOTIDE SEQUENCE [LARGE SCALE GENOMIC DNA]</scope>
    <source>
        <strain evidence="8 9">NPDC019481</strain>
    </source>
</reference>
<evidence type="ECO:0000256" key="1">
    <source>
        <dbReference type="ARBA" id="ARBA00007913"/>
    </source>
</evidence>
<dbReference type="PANTHER" id="PTHR43788:SF8">
    <property type="entry name" value="DNA-BINDING PROTEIN SMUBP-2"/>
    <property type="match status" value="1"/>
</dbReference>
<protein>
    <submittedName>
        <fullName evidence="8">AAA domain-containing protein</fullName>
    </submittedName>
</protein>
<dbReference type="Pfam" id="PF13086">
    <property type="entry name" value="AAA_11"/>
    <property type="match status" value="2"/>
</dbReference>